<protein>
    <submittedName>
        <fullName evidence="1">Uncharacterized protein</fullName>
    </submittedName>
</protein>
<dbReference type="EMBL" id="ARQD01000002">
    <property type="protein sequence ID" value="KIX85192.1"/>
    <property type="molecule type" value="Genomic_DNA"/>
</dbReference>
<comment type="caution">
    <text evidence="1">The sequence shown here is derived from an EMBL/GenBank/DDBJ whole genome shotgun (WGS) entry which is preliminary data.</text>
</comment>
<accession>A0A0D2K4Q8</accession>
<evidence type="ECO:0000313" key="1">
    <source>
        <dbReference type="EMBL" id="KIX85192.1"/>
    </source>
</evidence>
<reference evidence="1 2" key="1">
    <citation type="journal article" date="2013" name="Proc. Natl. Acad. Sci. U.S.A.">
        <title>Candidate phylum TM6 genome recovered from a hospital sink biofilm provides genomic insights into this uncultivated phylum.</title>
        <authorList>
            <person name="McLean J.S."/>
            <person name="Lombardo M.J."/>
            <person name="Badger J.H."/>
            <person name="Edlund A."/>
            <person name="Novotny M."/>
            <person name="Yee-Greenbaum J."/>
            <person name="Vyahhi N."/>
            <person name="Hall A.P."/>
            <person name="Yang Y."/>
            <person name="Dupont C.L."/>
            <person name="Ziegler M.G."/>
            <person name="Chitsaz H."/>
            <person name="Allen A.E."/>
            <person name="Yooseph S."/>
            <person name="Tesler G."/>
            <person name="Pevzner P.A."/>
            <person name="Friedman R.M."/>
            <person name="Nealson K.H."/>
            <person name="Venter J.C."/>
            <person name="Lasken R.S."/>
        </authorList>
    </citation>
    <scope>NUCLEOTIDE SEQUENCE [LARGE SCALE GENOMIC DNA]</scope>
    <source>
        <strain evidence="1 2">TM6SC1</strain>
    </source>
</reference>
<proteinExistence type="predicted"/>
<sequence length="391" mass="45604">MNSYFKSNKRILYAGLFVPVFLASMPVYGMEVLKSFKIPSLNTTRTNISNSWLSEWLSAKVAPHVTKERALIGSVLIAGAIGIKWAYNKYVEHQNATKLYAYIHQTNHRGLVEHWLLENMLNDDIDNEMILPVVYKFVFEKGYLVNNKSTAYEKAVVELANYIYNNCFYLEIIISNLRQNYIQSNRQEQAEKYIELHNKIAKIMSLLTQIDNARAHPSLEVRSDNINVDIQAERDTVAFIQRYKTEYNKFYLMTEQEIAANVCGRLIKDIHFLVEWPDRRDSSDIEKYISWSTVDYDLIAENQAYTSNLRNIAQIIKSNMHKLYVAINAIHPRKNSKYTEKQLQDNRQIINNFVGSILNILYKVDKDLYTNMLQQLSEKLKPVLGQEIVVY</sequence>
<dbReference type="AlphaFoldDB" id="A0A0D2K4Q8"/>
<dbReference type="Proteomes" id="UP000032214">
    <property type="component" value="Unassembled WGS sequence"/>
</dbReference>
<evidence type="ECO:0000313" key="2">
    <source>
        <dbReference type="Proteomes" id="UP000032214"/>
    </source>
</evidence>
<gene>
    <name evidence="1" type="ORF">J120_02545</name>
</gene>
<keyword evidence="2" id="KW-1185">Reference proteome</keyword>
<organism evidence="1 2">
    <name type="scientific">candidate division TM6 bacterium JCVI TM6SC1</name>
    <dbReference type="NCBI Taxonomy" id="1306947"/>
    <lineage>
        <taxon>Bacteria</taxon>
        <taxon>Candidatus Babelota</taxon>
        <taxon>Vermiphilus</taxon>
    </lineage>
</organism>
<name>A0A0D2K4Q8_9BACT</name>